<dbReference type="InterPro" id="IPR000863">
    <property type="entry name" value="Sulfotransferase_dom"/>
</dbReference>
<evidence type="ECO:0000313" key="4">
    <source>
        <dbReference type="EMBL" id="SLN64377.1"/>
    </source>
</evidence>
<keyword evidence="1 4" id="KW-0808">Transferase</keyword>
<dbReference type="InterPro" id="IPR037359">
    <property type="entry name" value="NST/OST"/>
</dbReference>
<dbReference type="AlphaFoldDB" id="A0A1Y5TKU5"/>
<dbReference type="Proteomes" id="UP000193900">
    <property type="component" value="Unassembled WGS sequence"/>
</dbReference>
<proteinExistence type="predicted"/>
<reference evidence="4 5" key="1">
    <citation type="submission" date="2017-03" db="EMBL/GenBank/DDBJ databases">
        <authorList>
            <person name="Afonso C.L."/>
            <person name="Miller P.J."/>
            <person name="Scott M.A."/>
            <person name="Spackman E."/>
            <person name="Goraichik I."/>
            <person name="Dimitrov K.M."/>
            <person name="Suarez D.L."/>
            <person name="Swayne D.E."/>
        </authorList>
    </citation>
    <scope>NUCLEOTIDE SEQUENCE [LARGE SCALE GENOMIC DNA]</scope>
    <source>
        <strain evidence="4 5">CECT 7023</strain>
    </source>
</reference>
<feature type="domain" description="Sulfotransferase" evidence="3">
    <location>
        <begin position="9"/>
        <end position="209"/>
    </location>
</feature>
<dbReference type="SUPFAM" id="SSF52540">
    <property type="entry name" value="P-loop containing nucleoside triphosphate hydrolases"/>
    <property type="match status" value="1"/>
</dbReference>
<dbReference type="Pfam" id="PF00685">
    <property type="entry name" value="Sulfotransfer_1"/>
    <property type="match status" value="1"/>
</dbReference>
<evidence type="ECO:0000256" key="1">
    <source>
        <dbReference type="ARBA" id="ARBA00022679"/>
    </source>
</evidence>
<name>A0A1Y5TKU5_9RHOB</name>
<dbReference type="GO" id="GO:0008146">
    <property type="term" value="F:sulfotransferase activity"/>
    <property type="evidence" value="ECO:0007669"/>
    <property type="project" value="InterPro"/>
</dbReference>
<keyword evidence="5" id="KW-1185">Reference proteome</keyword>
<evidence type="ECO:0000259" key="3">
    <source>
        <dbReference type="Pfam" id="PF00685"/>
    </source>
</evidence>
<accession>A0A1Y5TKU5</accession>
<organism evidence="4 5">
    <name type="scientific">Roseisalinus antarcticus</name>
    <dbReference type="NCBI Taxonomy" id="254357"/>
    <lineage>
        <taxon>Bacteria</taxon>
        <taxon>Pseudomonadati</taxon>
        <taxon>Pseudomonadota</taxon>
        <taxon>Alphaproteobacteria</taxon>
        <taxon>Rhodobacterales</taxon>
        <taxon>Roseobacteraceae</taxon>
        <taxon>Roseisalinus</taxon>
    </lineage>
</organism>
<dbReference type="InterPro" id="IPR027417">
    <property type="entry name" value="P-loop_NTPase"/>
</dbReference>
<dbReference type="OrthoDB" id="981508at2"/>
<evidence type="ECO:0000313" key="5">
    <source>
        <dbReference type="Proteomes" id="UP000193900"/>
    </source>
</evidence>
<evidence type="ECO:0000256" key="2">
    <source>
        <dbReference type="ARBA" id="ARBA00023180"/>
    </source>
</evidence>
<dbReference type="PANTHER" id="PTHR10605:SF56">
    <property type="entry name" value="BIFUNCTIONAL HEPARAN SULFATE N-DEACETYLASE_N-SULFOTRANSFERASE"/>
    <property type="match status" value="1"/>
</dbReference>
<dbReference type="Gene3D" id="3.40.50.300">
    <property type="entry name" value="P-loop containing nucleotide triphosphate hydrolases"/>
    <property type="match status" value="1"/>
</dbReference>
<sequence>MTEDLSWLPDLFVAGVPKAGTSSVHRWIADHPGALGSAEKETCFFADTDSHIYRPGANVRGGWAAYRPQFALPEGPRPRVIFESTPSYIYQRTALDEIPSLPGTPRCLFILREPADQIRSIYRYFRNNWTFIPAEMSFAAYLDAIRAGSHDFGGNELAQDALRNARYLPHLQAWRERLGTERMMVRSFDALRADPRGLMREVASWAGLDPAFYDDYDFPSENETYVPRSRALHRLNVAVRARLPRGAIYRSLRGLYRGLNTESGRTAGQPDAEEAETLAALRASFAADNLALARAFDLDLPGWAMPPADQPASTVP</sequence>
<gene>
    <name evidence="4" type="ORF">ROA7023_03011</name>
</gene>
<dbReference type="RefSeq" id="WP_085879816.1">
    <property type="nucleotide sequence ID" value="NZ_FWFZ01000017.1"/>
</dbReference>
<dbReference type="EMBL" id="FWFZ01000017">
    <property type="protein sequence ID" value="SLN64377.1"/>
    <property type="molecule type" value="Genomic_DNA"/>
</dbReference>
<keyword evidence="2" id="KW-0325">Glycoprotein</keyword>
<protein>
    <submittedName>
        <fullName evidence="4">Sulfotransferase domain protein</fullName>
    </submittedName>
</protein>
<dbReference type="PANTHER" id="PTHR10605">
    <property type="entry name" value="HEPARAN SULFATE SULFOTRANSFERASE"/>
    <property type="match status" value="1"/>
</dbReference>